<dbReference type="GO" id="GO:0016746">
    <property type="term" value="F:acyltransferase activity"/>
    <property type="evidence" value="ECO:0007669"/>
    <property type="project" value="UniProtKB-KW"/>
</dbReference>
<dbReference type="InterPro" id="IPR003010">
    <property type="entry name" value="C-N_Hydrolase"/>
</dbReference>
<evidence type="ECO:0000256" key="1">
    <source>
        <dbReference type="ARBA" id="ARBA00004651"/>
    </source>
</evidence>
<dbReference type="PROSITE" id="PS50263">
    <property type="entry name" value="CN_HYDROLASE"/>
    <property type="match status" value="1"/>
</dbReference>
<feature type="transmembrane region" description="Helical" evidence="8">
    <location>
        <begin position="527"/>
        <end position="545"/>
    </location>
</feature>
<evidence type="ECO:0000256" key="6">
    <source>
        <dbReference type="ARBA" id="ARBA00023136"/>
    </source>
</evidence>
<keyword evidence="2 8" id="KW-1003">Cell membrane</keyword>
<dbReference type="Proteomes" id="UP001596470">
    <property type="component" value="Unassembled WGS sequence"/>
</dbReference>
<comment type="caution">
    <text evidence="8">Lacks conserved residue(s) required for the propagation of feature annotation.</text>
</comment>
<evidence type="ECO:0000256" key="8">
    <source>
        <dbReference type="HAMAP-Rule" id="MF_01148"/>
    </source>
</evidence>
<dbReference type="RefSeq" id="WP_382356700.1">
    <property type="nucleotide sequence ID" value="NZ_JBHMBP010000005.1"/>
</dbReference>
<comment type="caution">
    <text evidence="10">The sequence shown here is derived from an EMBL/GenBank/DDBJ whole genome shotgun (WGS) entry which is preliminary data.</text>
</comment>
<dbReference type="InterPro" id="IPR045378">
    <property type="entry name" value="LNT_N"/>
</dbReference>
<evidence type="ECO:0000313" key="11">
    <source>
        <dbReference type="Proteomes" id="UP001596470"/>
    </source>
</evidence>
<dbReference type="InterPro" id="IPR004563">
    <property type="entry name" value="Apolipo_AcylTrfase"/>
</dbReference>
<dbReference type="HAMAP" id="MF_01148">
    <property type="entry name" value="Lnt"/>
    <property type="match status" value="1"/>
</dbReference>
<comment type="subcellular location">
    <subcellularLocation>
        <location evidence="1 8">Cell membrane</location>
        <topology evidence="1 8">Multi-pass membrane protein</topology>
    </subcellularLocation>
</comment>
<dbReference type="NCBIfam" id="TIGR00546">
    <property type="entry name" value="lnt"/>
    <property type="match status" value="1"/>
</dbReference>
<feature type="domain" description="CN hydrolase" evidence="9">
    <location>
        <begin position="252"/>
        <end position="511"/>
    </location>
</feature>
<comment type="catalytic activity">
    <reaction evidence="8">
        <text>N-terminal S-1,2-diacyl-sn-glyceryl-L-cysteinyl-[lipoprotein] + a glycerophospholipid = N-acyl-S-1,2-diacyl-sn-glyceryl-L-cysteinyl-[lipoprotein] + a 2-acyl-sn-glycero-3-phospholipid + H(+)</text>
        <dbReference type="Rhea" id="RHEA:48228"/>
        <dbReference type="Rhea" id="RHEA-COMP:14681"/>
        <dbReference type="Rhea" id="RHEA-COMP:14684"/>
        <dbReference type="ChEBI" id="CHEBI:15378"/>
        <dbReference type="ChEBI" id="CHEBI:136912"/>
        <dbReference type="ChEBI" id="CHEBI:140656"/>
        <dbReference type="ChEBI" id="CHEBI:140657"/>
        <dbReference type="ChEBI" id="CHEBI:140660"/>
        <dbReference type="EC" id="2.3.1.269"/>
    </reaction>
</comment>
<keyword evidence="5 8" id="KW-1133">Transmembrane helix</keyword>
<dbReference type="Gene3D" id="3.60.110.10">
    <property type="entry name" value="Carbon-nitrogen hydrolase"/>
    <property type="match status" value="1"/>
</dbReference>
<organism evidence="10 11">
    <name type="scientific">Glycomyces mayteni</name>
    <dbReference type="NCBI Taxonomy" id="543887"/>
    <lineage>
        <taxon>Bacteria</taxon>
        <taxon>Bacillati</taxon>
        <taxon>Actinomycetota</taxon>
        <taxon>Actinomycetes</taxon>
        <taxon>Glycomycetales</taxon>
        <taxon>Glycomycetaceae</taxon>
        <taxon>Glycomyces</taxon>
    </lineage>
</organism>
<evidence type="ECO:0000256" key="5">
    <source>
        <dbReference type="ARBA" id="ARBA00022989"/>
    </source>
</evidence>
<comment type="similarity">
    <text evidence="8">Belongs to the CN hydrolase family. Apolipoprotein N-acyltransferase subfamily.</text>
</comment>
<keyword evidence="4 8" id="KW-0812">Transmembrane</keyword>
<dbReference type="PANTHER" id="PTHR38686:SF1">
    <property type="entry name" value="APOLIPOPROTEIN N-ACYLTRANSFERASE"/>
    <property type="match status" value="1"/>
</dbReference>
<keyword evidence="11" id="KW-1185">Reference proteome</keyword>
<dbReference type="CDD" id="cd07571">
    <property type="entry name" value="ALP_N-acyl_transferase"/>
    <property type="match status" value="1"/>
</dbReference>
<reference evidence="11" key="1">
    <citation type="journal article" date="2019" name="Int. J. Syst. Evol. Microbiol.">
        <title>The Global Catalogue of Microorganisms (GCM) 10K type strain sequencing project: providing services to taxonomists for standard genome sequencing and annotation.</title>
        <authorList>
            <consortium name="The Broad Institute Genomics Platform"/>
            <consortium name="The Broad Institute Genome Sequencing Center for Infectious Disease"/>
            <person name="Wu L."/>
            <person name="Ma J."/>
        </authorList>
    </citation>
    <scope>NUCLEOTIDE SEQUENCE [LARGE SCALE GENOMIC DNA]</scope>
    <source>
        <strain evidence="11">KACC 12634</strain>
    </source>
</reference>
<dbReference type="EC" id="2.3.1.269" evidence="8"/>
<comment type="pathway">
    <text evidence="8">Protein modification; lipoprotein biosynthesis (N-acyl transfer).</text>
</comment>
<dbReference type="InterPro" id="IPR036526">
    <property type="entry name" value="C-N_Hydrolase_sf"/>
</dbReference>
<keyword evidence="6 8" id="KW-0472">Membrane</keyword>
<feature type="transmembrane region" description="Helical" evidence="8">
    <location>
        <begin position="111"/>
        <end position="134"/>
    </location>
</feature>
<dbReference type="Pfam" id="PF20154">
    <property type="entry name" value="LNT_N"/>
    <property type="match status" value="1"/>
</dbReference>
<dbReference type="Pfam" id="PF00795">
    <property type="entry name" value="CN_hydrolase"/>
    <property type="match status" value="1"/>
</dbReference>
<feature type="transmembrane region" description="Helical" evidence="8">
    <location>
        <begin position="85"/>
        <end position="105"/>
    </location>
</feature>
<evidence type="ECO:0000259" key="9">
    <source>
        <dbReference type="PROSITE" id="PS50263"/>
    </source>
</evidence>
<evidence type="ECO:0000256" key="4">
    <source>
        <dbReference type="ARBA" id="ARBA00022692"/>
    </source>
</evidence>
<evidence type="ECO:0000256" key="7">
    <source>
        <dbReference type="ARBA" id="ARBA00023315"/>
    </source>
</evidence>
<feature type="transmembrane region" description="Helical" evidence="8">
    <location>
        <begin position="37"/>
        <end position="56"/>
    </location>
</feature>
<evidence type="ECO:0000313" key="10">
    <source>
        <dbReference type="EMBL" id="MFC6960336.1"/>
    </source>
</evidence>
<comment type="function">
    <text evidence="8">Catalyzes the phospholipid dependent N-acylation of the N-terminal cysteine of apolipoprotein, the last step in lipoprotein maturation.</text>
</comment>
<name>A0ABW2DGG1_9ACTN</name>
<sequence length="552" mass="57909">MIDDDRDAPPSEDAPAPQPVKARRGLLLVDSPLGRRLSLPAALILAVASGLLAVLAFPPYGAWPLAAVSVAGFGAAVHRRRLRGGLGIGFVYGMAFFMPLLAWSSTQVGQWPWLFLSALEALGTGILGAALAVCSRLIDRHRWTWAPLTGVAWVAQEALRDRQPFGGFPWARLAFSQADAPTSAVAWLGGAPLLSFVVALTGGFLLAAGYALVTRRLGGLRKAAAFTAAAAVATIAPLALPIGSTAPAGDTVNVAVVQGNVPRLGLGFNEQRRAVLDNHVQATLDLADAVNEGRAERPDLVVWPENASDIDPIENQDAYDEISFAAAAIGAPIVLGGIVHNDDGTVSNMSIVWDPEDGPVHMYSKRHPVPFAEYVPYKDFFSTVAGWIDPRMSEGLDSVAGFEAGESDGVIPVAGTDITGLICFEIAFDAETRDSVLNGAQLMVVQTNNATFDTKEAQQQLAMVQIRSVEHGRDGLMASTVGVSAFTDHTGAVAQATEFNTAAVIQSDLTLSDASTPATAVGILPEAVLTGAALVALACAIAMNVRHRRSQT</sequence>
<evidence type="ECO:0000256" key="3">
    <source>
        <dbReference type="ARBA" id="ARBA00022679"/>
    </source>
</evidence>
<proteinExistence type="inferred from homology"/>
<feature type="transmembrane region" description="Helical" evidence="8">
    <location>
        <begin position="194"/>
        <end position="213"/>
    </location>
</feature>
<gene>
    <name evidence="8 10" type="primary">lnt</name>
    <name evidence="10" type="ORF">ACFQS3_24360</name>
</gene>
<keyword evidence="3 8" id="KW-0808">Transferase</keyword>
<protein>
    <recommendedName>
        <fullName evidence="8">Apolipoprotein N-acyltransferase</fullName>
        <shortName evidence="8">ALP N-acyltransferase</shortName>
        <ecNumber evidence="8">2.3.1.269</ecNumber>
    </recommendedName>
</protein>
<dbReference type="EMBL" id="JBHSYS010000005">
    <property type="protein sequence ID" value="MFC6960336.1"/>
    <property type="molecule type" value="Genomic_DNA"/>
</dbReference>
<keyword evidence="7 8" id="KW-0012">Acyltransferase</keyword>
<dbReference type="PANTHER" id="PTHR38686">
    <property type="entry name" value="APOLIPOPROTEIN N-ACYLTRANSFERASE"/>
    <property type="match status" value="1"/>
</dbReference>
<accession>A0ABW2DGG1</accession>
<evidence type="ECO:0000256" key="2">
    <source>
        <dbReference type="ARBA" id="ARBA00022475"/>
    </source>
</evidence>
<dbReference type="SUPFAM" id="SSF56317">
    <property type="entry name" value="Carbon-nitrogen hydrolase"/>
    <property type="match status" value="1"/>
</dbReference>